<accession>A0A0U5FPV4</accession>
<dbReference type="EMBL" id="CDMC01000001">
    <property type="protein sequence ID" value="CEL00637.1"/>
    <property type="molecule type" value="Genomic_DNA"/>
</dbReference>
<evidence type="ECO:0000313" key="2">
    <source>
        <dbReference type="EMBL" id="CEL00637.1"/>
    </source>
</evidence>
<feature type="region of interest" description="Disordered" evidence="1">
    <location>
        <begin position="1"/>
        <end position="61"/>
    </location>
</feature>
<dbReference type="Proteomes" id="UP000054771">
    <property type="component" value="Unassembled WGS sequence"/>
</dbReference>
<gene>
    <name evidence="2" type="ORF">ASPCAL00235</name>
</gene>
<proteinExistence type="predicted"/>
<evidence type="ECO:0000313" key="3">
    <source>
        <dbReference type="Proteomes" id="UP000054771"/>
    </source>
</evidence>
<feature type="compositionally biased region" description="Polar residues" evidence="1">
    <location>
        <begin position="11"/>
        <end position="22"/>
    </location>
</feature>
<reference evidence="3" key="1">
    <citation type="journal article" date="2016" name="Genome Announc.">
        <title>Draft genome sequences of fungus Aspergillus calidoustus.</title>
        <authorList>
            <person name="Horn F."/>
            <person name="Linde J."/>
            <person name="Mattern D.J."/>
            <person name="Walther G."/>
            <person name="Guthke R."/>
            <person name="Scherlach K."/>
            <person name="Martin K."/>
            <person name="Brakhage A.A."/>
            <person name="Petzke L."/>
            <person name="Valiante V."/>
        </authorList>
    </citation>
    <scope>NUCLEOTIDE SEQUENCE [LARGE SCALE GENOMIC DNA]</scope>
    <source>
        <strain evidence="3">SF006504</strain>
    </source>
</reference>
<protein>
    <submittedName>
        <fullName evidence="2">Uncharacterized protein</fullName>
    </submittedName>
</protein>
<dbReference type="OrthoDB" id="3695070at2759"/>
<dbReference type="AlphaFoldDB" id="A0A0U5FPV4"/>
<evidence type="ECO:0000256" key="1">
    <source>
        <dbReference type="SAM" id="MobiDB-lite"/>
    </source>
</evidence>
<sequence>MEPAAADARALQSTSTRNSAATDQPAAKAPEYPTFLNVTGGSLPRPDTTNIGDDDERLGNDECRPVLTQSYSLYKVADMRLYYVNPSEVETSSTAMFLGGVLGLRPL</sequence>
<name>A0A0U5FPV4_ASPCI</name>
<keyword evidence="3" id="KW-1185">Reference proteome</keyword>
<organism evidence="2 3">
    <name type="scientific">Aspergillus calidoustus</name>
    <dbReference type="NCBI Taxonomy" id="454130"/>
    <lineage>
        <taxon>Eukaryota</taxon>
        <taxon>Fungi</taxon>
        <taxon>Dikarya</taxon>
        <taxon>Ascomycota</taxon>
        <taxon>Pezizomycotina</taxon>
        <taxon>Eurotiomycetes</taxon>
        <taxon>Eurotiomycetidae</taxon>
        <taxon>Eurotiales</taxon>
        <taxon>Aspergillaceae</taxon>
        <taxon>Aspergillus</taxon>
        <taxon>Aspergillus subgen. Nidulantes</taxon>
    </lineage>
</organism>